<evidence type="ECO:0000313" key="3">
    <source>
        <dbReference type="Proteomes" id="UP001642540"/>
    </source>
</evidence>
<keyword evidence="3" id="KW-1185">Reference proteome</keyword>
<dbReference type="Gene3D" id="3.80.10.10">
    <property type="entry name" value="Ribonuclease Inhibitor"/>
    <property type="match status" value="2"/>
</dbReference>
<dbReference type="InterPro" id="IPR001810">
    <property type="entry name" value="F-box_dom"/>
</dbReference>
<dbReference type="CDD" id="cd09917">
    <property type="entry name" value="F-box_SF"/>
    <property type="match status" value="1"/>
</dbReference>
<dbReference type="SUPFAM" id="SSF52058">
    <property type="entry name" value="L domain-like"/>
    <property type="match status" value="1"/>
</dbReference>
<feature type="domain" description="F-box" evidence="1">
    <location>
        <begin position="2"/>
        <end position="48"/>
    </location>
</feature>
<dbReference type="Gene3D" id="1.20.1280.50">
    <property type="match status" value="1"/>
</dbReference>
<dbReference type="SMART" id="SM00256">
    <property type="entry name" value="FBOX"/>
    <property type="match status" value="1"/>
</dbReference>
<dbReference type="Proteomes" id="UP001642540">
    <property type="component" value="Unassembled WGS sequence"/>
</dbReference>
<dbReference type="SUPFAM" id="SSF81383">
    <property type="entry name" value="F-box domain"/>
    <property type="match status" value="1"/>
</dbReference>
<name>A0ABP1PNE9_9HEXA</name>
<dbReference type="InterPro" id="IPR032675">
    <property type="entry name" value="LRR_dom_sf"/>
</dbReference>
<accession>A0ABP1PNE9</accession>
<dbReference type="Pfam" id="PF00646">
    <property type="entry name" value="F-box"/>
    <property type="match status" value="1"/>
</dbReference>
<proteinExistence type="predicted"/>
<comment type="caution">
    <text evidence="2">The sequence shown here is derived from an EMBL/GenBank/DDBJ whole genome shotgun (WGS) entry which is preliminary data.</text>
</comment>
<sequence>MEGAIEKLPNEMLCLVLDYLDNKDKLHVMSVCKRWKEQIDKNVRFSNVILTDETYEFVRKTFGHRRVKSIRIYDYSKTESPFTNLDFLETLTVSALVPENALTAILTMANKLKPEGLIFYDIILKDKTYEAVTKRFGHCRVSSMSINNYSRTENPFTNLESLRELNIGECVSDNLLAVLLRNAVNLQKVSVAAHHGCITPTELLHQCGNHQRISPAACSAKRLEVTFDEGYDPYWNPRRFGPWNAALDYAMPNVEELYFKSFVIYDHPGLDIFWLLASKPRLCTLEILLRKGDMPSSRELQPLVVTNEMNSALAQVRLTSLTFEFLNEHVGAWEVILSSQTHLRELKMHDINGIGFNISIILPLLTKCTDTLSSIDLKIDAKLNSKIDLQIFSHLKILESLELEVCDSRMVSSKKLPNRVNVPTVENISKIFTKHLVCLGLRGFEFSEEDVINSIIIESKRGLDVVDVGNDFLSIWKSFKSSLPKMGIEYCRNVEPSSVHYTCIASRKKYNRNRFSMKILVFRPKFVYFKAH</sequence>
<protein>
    <recommendedName>
        <fullName evidence="1">F-box domain-containing protein</fullName>
    </recommendedName>
</protein>
<dbReference type="InterPro" id="IPR036047">
    <property type="entry name" value="F-box-like_dom_sf"/>
</dbReference>
<organism evidence="2 3">
    <name type="scientific">Orchesella dallaii</name>
    <dbReference type="NCBI Taxonomy" id="48710"/>
    <lineage>
        <taxon>Eukaryota</taxon>
        <taxon>Metazoa</taxon>
        <taxon>Ecdysozoa</taxon>
        <taxon>Arthropoda</taxon>
        <taxon>Hexapoda</taxon>
        <taxon>Collembola</taxon>
        <taxon>Entomobryomorpha</taxon>
        <taxon>Entomobryoidea</taxon>
        <taxon>Orchesellidae</taxon>
        <taxon>Orchesellinae</taxon>
        <taxon>Orchesella</taxon>
    </lineage>
</organism>
<reference evidence="2 3" key="1">
    <citation type="submission" date="2024-08" db="EMBL/GenBank/DDBJ databases">
        <authorList>
            <person name="Cucini C."/>
            <person name="Frati F."/>
        </authorList>
    </citation>
    <scope>NUCLEOTIDE SEQUENCE [LARGE SCALE GENOMIC DNA]</scope>
</reference>
<dbReference type="PROSITE" id="PS50181">
    <property type="entry name" value="FBOX"/>
    <property type="match status" value="1"/>
</dbReference>
<evidence type="ECO:0000259" key="1">
    <source>
        <dbReference type="PROSITE" id="PS50181"/>
    </source>
</evidence>
<dbReference type="EMBL" id="CAXLJM020000006">
    <property type="protein sequence ID" value="CAL8071694.1"/>
    <property type="molecule type" value="Genomic_DNA"/>
</dbReference>
<evidence type="ECO:0000313" key="2">
    <source>
        <dbReference type="EMBL" id="CAL8071694.1"/>
    </source>
</evidence>
<gene>
    <name evidence="2" type="ORF">ODALV1_LOCUS1839</name>
</gene>